<dbReference type="GO" id="GO:0032259">
    <property type="term" value="P:methylation"/>
    <property type="evidence" value="ECO:0007669"/>
    <property type="project" value="UniProtKB-KW"/>
</dbReference>
<organism evidence="1 2">
    <name type="scientific">Litorivivens lipolytica</name>
    <dbReference type="NCBI Taxonomy" id="1524264"/>
    <lineage>
        <taxon>Bacteria</taxon>
        <taxon>Pseudomonadati</taxon>
        <taxon>Pseudomonadota</taxon>
        <taxon>Gammaproteobacteria</taxon>
        <taxon>Litorivivens</taxon>
    </lineage>
</organism>
<dbReference type="RefSeq" id="WP_183408516.1">
    <property type="nucleotide sequence ID" value="NZ_JACHWY010000001.1"/>
</dbReference>
<keyword evidence="1" id="KW-0808">Transferase</keyword>
<keyword evidence="2" id="KW-1185">Reference proteome</keyword>
<dbReference type="EMBL" id="JACHWY010000001">
    <property type="protein sequence ID" value="MBB3045788.1"/>
    <property type="molecule type" value="Genomic_DNA"/>
</dbReference>
<keyword evidence="1" id="KW-0489">Methyltransferase</keyword>
<dbReference type="Gene3D" id="3.40.50.150">
    <property type="entry name" value="Vaccinia Virus protein VP39"/>
    <property type="match status" value="1"/>
</dbReference>
<accession>A0A7W4W1K7</accession>
<evidence type="ECO:0000313" key="1">
    <source>
        <dbReference type="EMBL" id="MBB3045788.1"/>
    </source>
</evidence>
<reference evidence="1 2" key="1">
    <citation type="submission" date="2020-08" db="EMBL/GenBank/DDBJ databases">
        <title>Genomic Encyclopedia of Type Strains, Phase III (KMG-III): the genomes of soil and plant-associated and newly described type strains.</title>
        <authorList>
            <person name="Whitman W."/>
        </authorList>
    </citation>
    <scope>NUCLEOTIDE SEQUENCE [LARGE SCALE GENOMIC DNA]</scope>
    <source>
        <strain evidence="1 2">CECT 8654</strain>
    </source>
</reference>
<dbReference type="GO" id="GO:0008168">
    <property type="term" value="F:methyltransferase activity"/>
    <property type="evidence" value="ECO:0007669"/>
    <property type="project" value="UniProtKB-KW"/>
</dbReference>
<dbReference type="Pfam" id="PF13489">
    <property type="entry name" value="Methyltransf_23"/>
    <property type="match status" value="1"/>
</dbReference>
<dbReference type="SUPFAM" id="SSF53335">
    <property type="entry name" value="S-adenosyl-L-methionine-dependent methyltransferases"/>
    <property type="match status" value="1"/>
</dbReference>
<gene>
    <name evidence="1" type="ORF">FHR99_000024</name>
</gene>
<proteinExistence type="predicted"/>
<dbReference type="CDD" id="cd02440">
    <property type="entry name" value="AdoMet_MTases"/>
    <property type="match status" value="1"/>
</dbReference>
<name>A0A7W4W1K7_9GAMM</name>
<sequence length="232" mass="25659">MAHSDCQQEQDILSSWQVNAAPWEEAIRERRIASRERITNAAIVHTITELKPATLLDIGCGEGWLCRALTGRGIECAGIDATAELIDMAQRQGGTYRALDYSALTADQLVDIGLQPVDCAVCNFSLIGKESTESVFANARHFLKLHGYLVVQTLHPVAACGELPYVDGWREGSWHGFPDSFRQPAPWYFRTLPTWQTLFTDNGFQLEQMQEPSAPDADSPASLILVGRLIQG</sequence>
<evidence type="ECO:0000313" key="2">
    <source>
        <dbReference type="Proteomes" id="UP000537130"/>
    </source>
</evidence>
<dbReference type="InterPro" id="IPR029063">
    <property type="entry name" value="SAM-dependent_MTases_sf"/>
</dbReference>
<comment type="caution">
    <text evidence="1">The sequence shown here is derived from an EMBL/GenBank/DDBJ whole genome shotgun (WGS) entry which is preliminary data.</text>
</comment>
<dbReference type="PANTHER" id="PTHR43861:SF1">
    <property type="entry name" value="TRANS-ACONITATE 2-METHYLTRANSFERASE"/>
    <property type="match status" value="1"/>
</dbReference>
<dbReference type="AlphaFoldDB" id="A0A7W4W1K7"/>
<dbReference type="PANTHER" id="PTHR43861">
    <property type="entry name" value="TRANS-ACONITATE 2-METHYLTRANSFERASE-RELATED"/>
    <property type="match status" value="1"/>
</dbReference>
<dbReference type="Proteomes" id="UP000537130">
    <property type="component" value="Unassembled WGS sequence"/>
</dbReference>
<protein>
    <submittedName>
        <fullName evidence="1">2-polyprenyl-3-methyl-5-hydroxy-6-metoxy-1, 4-benzoquinol methylase</fullName>
    </submittedName>
</protein>